<keyword evidence="1" id="KW-1133">Transmembrane helix</keyword>
<proteinExistence type="predicted"/>
<name>A0A2M4DE48_ANODA</name>
<dbReference type="EMBL" id="GGFL01011695">
    <property type="protein sequence ID" value="MBW75873.1"/>
    <property type="molecule type" value="Transcribed_RNA"/>
</dbReference>
<evidence type="ECO:0000256" key="2">
    <source>
        <dbReference type="SAM" id="SignalP"/>
    </source>
</evidence>
<reference evidence="3" key="1">
    <citation type="submission" date="2018-01" db="EMBL/GenBank/DDBJ databases">
        <title>An insight into the sialome of Amazonian anophelines.</title>
        <authorList>
            <person name="Ribeiro J.M."/>
            <person name="Scarpassa V."/>
            <person name="Calvo E."/>
        </authorList>
    </citation>
    <scope>NUCLEOTIDE SEQUENCE</scope>
</reference>
<keyword evidence="1" id="KW-0472">Membrane</keyword>
<evidence type="ECO:0000256" key="1">
    <source>
        <dbReference type="SAM" id="Phobius"/>
    </source>
</evidence>
<evidence type="ECO:0000313" key="3">
    <source>
        <dbReference type="EMBL" id="MBW75873.1"/>
    </source>
</evidence>
<feature type="transmembrane region" description="Helical" evidence="1">
    <location>
        <begin position="44"/>
        <end position="63"/>
    </location>
</feature>
<protein>
    <recommendedName>
        <fullName evidence="4">Secreted protein</fullName>
    </recommendedName>
</protein>
<sequence length="73" mass="8311">MLMSSSMNILLMFLLSQLNCFCNAPFVLWHTVSWPRILTSLLDNLFSMVCFTVADGCAFHTTIHRMSHVLSSQ</sequence>
<keyword evidence="2" id="KW-0732">Signal</keyword>
<organism evidence="3">
    <name type="scientific">Anopheles darlingi</name>
    <name type="common">Mosquito</name>
    <dbReference type="NCBI Taxonomy" id="43151"/>
    <lineage>
        <taxon>Eukaryota</taxon>
        <taxon>Metazoa</taxon>
        <taxon>Ecdysozoa</taxon>
        <taxon>Arthropoda</taxon>
        <taxon>Hexapoda</taxon>
        <taxon>Insecta</taxon>
        <taxon>Pterygota</taxon>
        <taxon>Neoptera</taxon>
        <taxon>Endopterygota</taxon>
        <taxon>Diptera</taxon>
        <taxon>Nematocera</taxon>
        <taxon>Culicoidea</taxon>
        <taxon>Culicidae</taxon>
        <taxon>Anophelinae</taxon>
        <taxon>Anopheles</taxon>
    </lineage>
</organism>
<feature type="signal peptide" evidence="2">
    <location>
        <begin position="1"/>
        <end position="20"/>
    </location>
</feature>
<evidence type="ECO:0008006" key="4">
    <source>
        <dbReference type="Google" id="ProtNLM"/>
    </source>
</evidence>
<keyword evidence="1" id="KW-0812">Transmembrane</keyword>
<feature type="chain" id="PRO_5014824564" description="Secreted protein" evidence="2">
    <location>
        <begin position="21"/>
        <end position="73"/>
    </location>
</feature>
<dbReference type="AlphaFoldDB" id="A0A2M4DE48"/>
<accession>A0A2M4DE48</accession>